<keyword evidence="6" id="KW-0411">Iron-sulfur</keyword>
<dbReference type="SFLD" id="SFLDG01067">
    <property type="entry name" value="SPASM/twitch_domain_containing"/>
    <property type="match status" value="1"/>
</dbReference>
<dbReference type="PANTHER" id="PTHR11228:SF7">
    <property type="entry name" value="PQQA PEPTIDE CYCLASE"/>
    <property type="match status" value="1"/>
</dbReference>
<dbReference type="SFLD" id="SFLDS00029">
    <property type="entry name" value="Radical_SAM"/>
    <property type="match status" value="1"/>
</dbReference>
<keyword evidence="2" id="KW-0004">4Fe-4S</keyword>
<evidence type="ECO:0000256" key="3">
    <source>
        <dbReference type="ARBA" id="ARBA00022691"/>
    </source>
</evidence>
<evidence type="ECO:0000256" key="2">
    <source>
        <dbReference type="ARBA" id="ARBA00022485"/>
    </source>
</evidence>
<sequence>MIEKSCYDWQEHLNPNFPSQIICDVTEYCNLECIHCPHPSFKRSDAWNGRHLDLAVHKQMVDEIDSDGRNICKYVRYTANGEPLIHPKFIDMIAYNGKHKGTSAINVTTNGMALTEKKARALLDAGVDAFDISIDAFNESTYSRVRIKGNLDVTRKHVLKLIDLIQKGNYDSKVVVSYVEQPLNKNETDLFEQYWKGKGASYVVIRRLHSCAGAKEKISEKMKAEKTDVRRPCLYPWERLVLSPSGQIGFCPADWKYQGKIAYLKGTTIKDIWQGAYMKSLRDAHLTSDYKNHEFCGQCPDWAATRWPHEGRSYSNMMHEIALDDFSSSMAISHSKP</sequence>
<dbReference type="GO" id="GO:0003824">
    <property type="term" value="F:catalytic activity"/>
    <property type="evidence" value="ECO:0007669"/>
    <property type="project" value="InterPro"/>
</dbReference>
<keyword evidence="5" id="KW-0408">Iron</keyword>
<dbReference type="InterPro" id="IPR023885">
    <property type="entry name" value="4Fe4S-binding_SPASM_dom"/>
</dbReference>
<dbReference type="PROSITE" id="PS51918">
    <property type="entry name" value="RADICAL_SAM"/>
    <property type="match status" value="1"/>
</dbReference>
<dbReference type="AlphaFoldDB" id="A0A450TCT3"/>
<evidence type="ECO:0000256" key="6">
    <source>
        <dbReference type="ARBA" id="ARBA00023014"/>
    </source>
</evidence>
<dbReference type="CDD" id="cd21109">
    <property type="entry name" value="SPASM"/>
    <property type="match status" value="1"/>
</dbReference>
<comment type="cofactor">
    <cofactor evidence="1">
        <name>[4Fe-4S] cluster</name>
        <dbReference type="ChEBI" id="CHEBI:49883"/>
    </cofactor>
</comment>
<keyword evidence="4" id="KW-0479">Metal-binding</keyword>
<dbReference type="InterPro" id="IPR034391">
    <property type="entry name" value="AdoMet-like_SPASM_containing"/>
</dbReference>
<accession>A0A450TCT3</accession>
<dbReference type="InterPro" id="IPR007197">
    <property type="entry name" value="rSAM"/>
</dbReference>
<keyword evidence="3" id="KW-0949">S-adenosyl-L-methionine</keyword>
<evidence type="ECO:0000256" key="4">
    <source>
        <dbReference type="ARBA" id="ARBA00022723"/>
    </source>
</evidence>
<dbReference type="InterPro" id="IPR058240">
    <property type="entry name" value="rSAM_sf"/>
</dbReference>
<dbReference type="SFLD" id="SFLDG01387">
    <property type="entry name" value="BtrN-like_SPASM_domain_contain"/>
    <property type="match status" value="1"/>
</dbReference>
<gene>
    <name evidence="8" type="ORF">BECKFW1821C_GA0114237_100633</name>
</gene>
<evidence type="ECO:0000256" key="1">
    <source>
        <dbReference type="ARBA" id="ARBA00001966"/>
    </source>
</evidence>
<dbReference type="EMBL" id="CAADFE010000006">
    <property type="protein sequence ID" value="VFJ64696.1"/>
    <property type="molecule type" value="Genomic_DNA"/>
</dbReference>
<evidence type="ECO:0000313" key="8">
    <source>
        <dbReference type="EMBL" id="VFJ64696.1"/>
    </source>
</evidence>
<proteinExistence type="predicted"/>
<dbReference type="GO" id="GO:0046872">
    <property type="term" value="F:metal ion binding"/>
    <property type="evidence" value="ECO:0007669"/>
    <property type="project" value="UniProtKB-KW"/>
</dbReference>
<dbReference type="Pfam" id="PF13186">
    <property type="entry name" value="SPASM"/>
    <property type="match status" value="1"/>
</dbReference>
<dbReference type="GO" id="GO:0051536">
    <property type="term" value="F:iron-sulfur cluster binding"/>
    <property type="evidence" value="ECO:0007669"/>
    <property type="project" value="UniProtKB-KW"/>
</dbReference>
<dbReference type="InterPro" id="IPR013785">
    <property type="entry name" value="Aldolase_TIM"/>
</dbReference>
<evidence type="ECO:0000256" key="5">
    <source>
        <dbReference type="ARBA" id="ARBA00023004"/>
    </source>
</evidence>
<dbReference type="Pfam" id="PF04055">
    <property type="entry name" value="Radical_SAM"/>
    <property type="match status" value="1"/>
</dbReference>
<dbReference type="SUPFAM" id="SSF102114">
    <property type="entry name" value="Radical SAM enzymes"/>
    <property type="match status" value="1"/>
</dbReference>
<protein>
    <submittedName>
        <fullName evidence="8">Iron-sulfur cluster-binding domain-containing protein</fullName>
    </submittedName>
</protein>
<dbReference type="Gene3D" id="3.20.20.70">
    <property type="entry name" value="Aldolase class I"/>
    <property type="match status" value="1"/>
</dbReference>
<evidence type="ECO:0000259" key="7">
    <source>
        <dbReference type="PROSITE" id="PS51918"/>
    </source>
</evidence>
<dbReference type="PANTHER" id="PTHR11228">
    <property type="entry name" value="RADICAL SAM DOMAIN PROTEIN"/>
    <property type="match status" value="1"/>
</dbReference>
<dbReference type="InterPro" id="IPR050377">
    <property type="entry name" value="Radical_SAM_PqqE_MftC-like"/>
</dbReference>
<dbReference type="CDD" id="cd01335">
    <property type="entry name" value="Radical_SAM"/>
    <property type="match status" value="1"/>
</dbReference>
<organism evidence="8">
    <name type="scientific">Candidatus Kentrum sp. FW</name>
    <dbReference type="NCBI Taxonomy" id="2126338"/>
    <lineage>
        <taxon>Bacteria</taxon>
        <taxon>Pseudomonadati</taxon>
        <taxon>Pseudomonadota</taxon>
        <taxon>Gammaproteobacteria</taxon>
        <taxon>Candidatus Kentrum</taxon>
    </lineage>
</organism>
<name>A0A450TCT3_9GAMM</name>
<feature type="domain" description="Radical SAM core" evidence="7">
    <location>
        <begin position="15"/>
        <end position="245"/>
    </location>
</feature>
<reference evidence="8" key="1">
    <citation type="submission" date="2019-02" db="EMBL/GenBank/DDBJ databases">
        <authorList>
            <person name="Gruber-Vodicka R. H."/>
            <person name="Seah K. B. B."/>
        </authorList>
    </citation>
    <scope>NUCLEOTIDE SEQUENCE</scope>
    <source>
        <strain evidence="8">BECK_BZ131</strain>
    </source>
</reference>